<evidence type="ECO:0000313" key="2">
    <source>
        <dbReference type="EMBL" id="MFD1780861.1"/>
    </source>
</evidence>
<keyword evidence="1" id="KW-0732">Signal</keyword>
<dbReference type="Proteomes" id="UP001597227">
    <property type="component" value="Unassembled WGS sequence"/>
</dbReference>
<comment type="caution">
    <text evidence="2">The sequence shown here is derived from an EMBL/GenBank/DDBJ whole genome shotgun (WGS) entry which is preliminary data.</text>
</comment>
<organism evidence="2 3">
    <name type="scientific">Fredinandcohnia salidurans</name>
    <dbReference type="NCBI Taxonomy" id="2595041"/>
    <lineage>
        <taxon>Bacteria</taxon>
        <taxon>Bacillati</taxon>
        <taxon>Bacillota</taxon>
        <taxon>Bacilli</taxon>
        <taxon>Bacillales</taxon>
        <taxon>Bacillaceae</taxon>
        <taxon>Fredinandcohnia</taxon>
    </lineage>
</organism>
<keyword evidence="3" id="KW-1185">Reference proteome</keyword>
<feature type="signal peptide" evidence="1">
    <location>
        <begin position="1"/>
        <end position="21"/>
    </location>
</feature>
<proteinExistence type="predicted"/>
<protein>
    <submittedName>
        <fullName evidence="2">Uncharacterized protein</fullName>
    </submittedName>
</protein>
<evidence type="ECO:0000256" key="1">
    <source>
        <dbReference type="SAM" id="SignalP"/>
    </source>
</evidence>
<sequence length="138" mass="15750">MKKIVISLLTLVILFPFQVGAQARVECPSVSLLEDTSNTNKDELIQALETIIPRTFGESDYGNHFSDWEVVTAQPLDEKVAKEYQMSTKYCGQEVADKSWLVTLHFPRWEGKSDVAADGQIFVSKSKDNGWFVWYRNQ</sequence>
<dbReference type="RefSeq" id="WP_304219890.1">
    <property type="nucleotide sequence ID" value="NZ_JBHUEK010000029.1"/>
</dbReference>
<feature type="chain" id="PRO_5046361704" evidence="1">
    <location>
        <begin position="22"/>
        <end position="138"/>
    </location>
</feature>
<gene>
    <name evidence="2" type="ORF">ACFSFW_19595</name>
</gene>
<accession>A0ABW4MT85</accession>
<dbReference type="EMBL" id="JBHUEK010000029">
    <property type="protein sequence ID" value="MFD1780861.1"/>
    <property type="molecule type" value="Genomic_DNA"/>
</dbReference>
<evidence type="ECO:0000313" key="3">
    <source>
        <dbReference type="Proteomes" id="UP001597227"/>
    </source>
</evidence>
<reference evidence="3" key="1">
    <citation type="journal article" date="2019" name="Int. J. Syst. Evol. Microbiol.">
        <title>The Global Catalogue of Microorganisms (GCM) 10K type strain sequencing project: providing services to taxonomists for standard genome sequencing and annotation.</title>
        <authorList>
            <consortium name="The Broad Institute Genomics Platform"/>
            <consortium name="The Broad Institute Genome Sequencing Center for Infectious Disease"/>
            <person name="Wu L."/>
            <person name="Ma J."/>
        </authorList>
    </citation>
    <scope>NUCLEOTIDE SEQUENCE [LARGE SCALE GENOMIC DNA]</scope>
    <source>
        <strain evidence="3">CCUG 15531</strain>
    </source>
</reference>
<name>A0ABW4MT85_9BACI</name>